<dbReference type="AlphaFoldDB" id="A0AA38MB73"/>
<evidence type="ECO:0000313" key="2">
    <source>
        <dbReference type="Proteomes" id="UP001168821"/>
    </source>
</evidence>
<dbReference type="Proteomes" id="UP001168821">
    <property type="component" value="Unassembled WGS sequence"/>
</dbReference>
<sequence length="85" mass="9504">MTAHLPGLVRLAQLALGLGLGPAMTSQITCRKREMLSCMLAGRFGFGFWFGSVPVLGNDRMDFKSRKFGRRRADGCRMARKNYGY</sequence>
<gene>
    <name evidence="1" type="ORF">Zmor_021277</name>
</gene>
<protein>
    <submittedName>
        <fullName evidence="1">Uncharacterized protein</fullName>
    </submittedName>
</protein>
<proteinExistence type="predicted"/>
<organism evidence="1 2">
    <name type="scientific">Zophobas morio</name>
    <dbReference type="NCBI Taxonomy" id="2755281"/>
    <lineage>
        <taxon>Eukaryota</taxon>
        <taxon>Metazoa</taxon>
        <taxon>Ecdysozoa</taxon>
        <taxon>Arthropoda</taxon>
        <taxon>Hexapoda</taxon>
        <taxon>Insecta</taxon>
        <taxon>Pterygota</taxon>
        <taxon>Neoptera</taxon>
        <taxon>Endopterygota</taxon>
        <taxon>Coleoptera</taxon>
        <taxon>Polyphaga</taxon>
        <taxon>Cucujiformia</taxon>
        <taxon>Tenebrionidae</taxon>
        <taxon>Zophobas</taxon>
    </lineage>
</organism>
<evidence type="ECO:0000313" key="1">
    <source>
        <dbReference type="EMBL" id="KAJ3649537.1"/>
    </source>
</evidence>
<keyword evidence="2" id="KW-1185">Reference proteome</keyword>
<dbReference type="EMBL" id="JALNTZ010000006">
    <property type="protein sequence ID" value="KAJ3649537.1"/>
    <property type="molecule type" value="Genomic_DNA"/>
</dbReference>
<comment type="caution">
    <text evidence="1">The sequence shown here is derived from an EMBL/GenBank/DDBJ whole genome shotgun (WGS) entry which is preliminary data.</text>
</comment>
<accession>A0AA38MB73</accession>
<reference evidence="1" key="1">
    <citation type="journal article" date="2023" name="G3 (Bethesda)">
        <title>Whole genome assemblies of Zophobas morio and Tenebrio molitor.</title>
        <authorList>
            <person name="Kaur S."/>
            <person name="Stinson S.A."/>
            <person name="diCenzo G.C."/>
        </authorList>
    </citation>
    <scope>NUCLEOTIDE SEQUENCE</scope>
    <source>
        <strain evidence="1">QUZm001</strain>
    </source>
</reference>
<name>A0AA38MB73_9CUCU</name>